<evidence type="ECO:0000256" key="2">
    <source>
        <dbReference type="ARBA" id="ARBA00003788"/>
    </source>
</evidence>
<keyword evidence="12" id="KW-1185">Reference proteome</keyword>
<dbReference type="NCBIfam" id="NF003346">
    <property type="entry name" value="PRK04366.1"/>
    <property type="match status" value="1"/>
</dbReference>
<dbReference type="EC" id="1.4.4.2" evidence="8"/>
<dbReference type="CDD" id="cd00613">
    <property type="entry name" value="GDC-P"/>
    <property type="match status" value="2"/>
</dbReference>
<feature type="domain" description="Glycine cleavage system P-protein N-terminal" evidence="9">
    <location>
        <begin position="462"/>
        <end position="740"/>
    </location>
</feature>
<keyword evidence="5 8" id="KW-0663">Pyridoxal phosphate</keyword>
<evidence type="ECO:0000259" key="9">
    <source>
        <dbReference type="Pfam" id="PF02347"/>
    </source>
</evidence>
<dbReference type="RefSeq" id="WP_347689614.1">
    <property type="nucleotide sequence ID" value="NZ_JBDPZN010000001.1"/>
</dbReference>
<dbReference type="Gene3D" id="3.90.1150.10">
    <property type="entry name" value="Aspartate Aminotransferase, domain 1"/>
    <property type="match status" value="1"/>
</dbReference>
<evidence type="ECO:0000256" key="7">
    <source>
        <dbReference type="ARBA" id="ARBA00049026"/>
    </source>
</evidence>
<comment type="function">
    <text evidence="2 8">The glycine cleavage system catalyzes the degradation of glycine. The P protein binds the alpha-amino group of glycine through its pyridoxal phosphate cofactor; CO(2) is released and the remaining methylamine moiety is then transferred to the lipoamide cofactor of the H protein.</text>
</comment>
<comment type="catalytic activity">
    <reaction evidence="7 8">
        <text>N(6)-[(R)-lipoyl]-L-lysyl-[glycine-cleavage complex H protein] + glycine + H(+) = N(6)-[(R)-S(8)-aminomethyldihydrolipoyl]-L-lysyl-[glycine-cleavage complex H protein] + CO2</text>
        <dbReference type="Rhea" id="RHEA:24304"/>
        <dbReference type="Rhea" id="RHEA-COMP:10494"/>
        <dbReference type="Rhea" id="RHEA-COMP:10495"/>
        <dbReference type="ChEBI" id="CHEBI:15378"/>
        <dbReference type="ChEBI" id="CHEBI:16526"/>
        <dbReference type="ChEBI" id="CHEBI:57305"/>
        <dbReference type="ChEBI" id="CHEBI:83099"/>
        <dbReference type="ChEBI" id="CHEBI:83143"/>
        <dbReference type="EC" id="1.4.4.2"/>
    </reaction>
</comment>
<gene>
    <name evidence="8 11" type="primary">gcvP</name>
    <name evidence="11" type="ORF">ABHN84_03655</name>
</gene>
<dbReference type="InterPro" id="IPR015421">
    <property type="entry name" value="PyrdxlP-dep_Trfase_major"/>
</dbReference>
<dbReference type="Pfam" id="PF02347">
    <property type="entry name" value="GDC-P"/>
    <property type="match status" value="2"/>
</dbReference>
<name>A0ABV0FKM8_9GAMM</name>
<keyword evidence="6 8" id="KW-0560">Oxidoreductase</keyword>
<evidence type="ECO:0000256" key="4">
    <source>
        <dbReference type="ARBA" id="ARBA00011690"/>
    </source>
</evidence>
<dbReference type="EMBL" id="JBDPZN010000001">
    <property type="protein sequence ID" value="MEO3681385.1"/>
    <property type="molecule type" value="Genomic_DNA"/>
</dbReference>
<evidence type="ECO:0000256" key="5">
    <source>
        <dbReference type="ARBA" id="ARBA00022898"/>
    </source>
</evidence>
<dbReference type="Proteomes" id="UP001477278">
    <property type="component" value="Unassembled WGS sequence"/>
</dbReference>
<dbReference type="InterPro" id="IPR049316">
    <property type="entry name" value="GDC-P_C"/>
</dbReference>
<accession>A0ABV0FKM8</accession>
<dbReference type="HAMAP" id="MF_00711">
    <property type="entry name" value="GcvP"/>
    <property type="match status" value="1"/>
</dbReference>
<evidence type="ECO:0000256" key="3">
    <source>
        <dbReference type="ARBA" id="ARBA00010756"/>
    </source>
</evidence>
<proteinExistence type="inferred from homology"/>
<comment type="subunit">
    <text evidence="4 8">The glycine cleavage system is composed of four proteins: P, T, L and H.</text>
</comment>
<dbReference type="InterPro" id="IPR015422">
    <property type="entry name" value="PyrdxlP-dep_Trfase_small"/>
</dbReference>
<dbReference type="InterPro" id="IPR020581">
    <property type="entry name" value="GDC_P"/>
</dbReference>
<comment type="caution">
    <text evidence="11">The sequence shown here is derived from an EMBL/GenBank/DDBJ whole genome shotgun (WGS) entry which is preliminary data.</text>
</comment>
<dbReference type="PANTHER" id="PTHR11773:SF13">
    <property type="entry name" value="GLYCINE DEHYDROGENASE (DECARBOXYLATING)"/>
    <property type="match status" value="1"/>
</dbReference>
<dbReference type="PANTHER" id="PTHR11773">
    <property type="entry name" value="GLYCINE DEHYDROGENASE, DECARBOXYLATING"/>
    <property type="match status" value="1"/>
</dbReference>
<sequence length="962" mass="104676">MTKQTLTQLEQHELFLTRHIGPSEAQQQEMLNFIGAESLEDLTAQTVPGKIRLPQDLTIGDSCGEAEGIAYIRNIADKNTVFKSYIGMGYYGVQVPNVILRNVFENPGWYTAYTPYQPEIAQGRLEAILNFQQVSMDLTGLDLASASLLDEATAAAEAMALAKRVSKAKKVNIFFVADDVFPQTLDVVKTRAECFGFEVVVGPASESVNYELFGALFQYTNRIGQITDYTELFAKLRDNKVIVTVAADIMSLMLLKSPGAMGADVVFGSAQRFGVPMGYGGPHAAFFVARDEHKRSMPGRIIGVSKDSRGNSALRMAMQTREQHIRREKANSNICTAQILLANMASFYAVFHGPQGLKTIASRINRFADILAAGLTAKGVSLVNTTWFDTISVKGADLAAINARALAAQVNLRIDADGVFGISVDETTIRADIAVLFDVILGAGHGLDVAALDADIIANGSQSIPEALVRQDAVLTHPTFNRYQSETEMMRYIKRLENKDLALNHSMISLGSCTMKLNAAVEMLPVSWPEFANMHPFCPLDQAQGYTQLINELSEFLVKITGYDAVCIQPNSGAQGEYAGLLAIKKYHESRGDAHRNICLIPQSAHGTNPASAQLAGMQVVVTACDKQGNIDLEDLRAKASELAGNLSCIMITYPSTHGVYEESIREVCEIVHQYGGQVYLDGANMNAQVGLTSPGFIGADVSHLNLHKTFAIPHGGGGPGMGPIGVKAHLAPFVAGHVVVKPGRESDHNGAVSAAPYGSASILPISWMYIKLLGTKGVKQSTQTALLNANYIMKKLAPHYPVLFTGRNERVAHECIIDLRPLKETSGVTEMDIAKRLNDYGFHSPTMSFPVAGTLMIEPTESESKVELDRFIEAMISIRGEITKVEAGEWPVDNNPLHNAPHTLADIMDTEFDSRPYSREVAVFPSAAVKANKFWPTVNRIDDVYGDRNLMCACVPLSDYE</sequence>
<dbReference type="InterPro" id="IPR015424">
    <property type="entry name" value="PyrdxlP-dep_Trfase"/>
</dbReference>
<dbReference type="SUPFAM" id="SSF53383">
    <property type="entry name" value="PLP-dependent transferases"/>
    <property type="match status" value="2"/>
</dbReference>
<feature type="modified residue" description="N6-(pyridoxal phosphate)lysine" evidence="8">
    <location>
        <position position="709"/>
    </location>
</feature>
<dbReference type="NCBIfam" id="TIGR00461">
    <property type="entry name" value="gcvP"/>
    <property type="match status" value="1"/>
</dbReference>
<evidence type="ECO:0000256" key="6">
    <source>
        <dbReference type="ARBA" id="ARBA00023002"/>
    </source>
</evidence>
<comment type="similarity">
    <text evidence="3 8">Belongs to the GcvP family.</text>
</comment>
<comment type="cofactor">
    <cofactor evidence="1 8">
        <name>pyridoxal 5'-phosphate</name>
        <dbReference type="ChEBI" id="CHEBI:597326"/>
    </cofactor>
</comment>
<feature type="domain" description="Glycine cleavage system P-protein N-terminal" evidence="9">
    <location>
        <begin position="18"/>
        <end position="439"/>
    </location>
</feature>
<feature type="domain" description="Glycine dehydrogenase C-terminal" evidence="10">
    <location>
        <begin position="782"/>
        <end position="903"/>
    </location>
</feature>
<evidence type="ECO:0000313" key="12">
    <source>
        <dbReference type="Proteomes" id="UP001477278"/>
    </source>
</evidence>
<reference evidence="11 12" key="1">
    <citation type="submission" date="2024-05" db="EMBL/GenBank/DDBJ databases">
        <title>Genome sequencing of Marine Estuary Bacteria, Shewanella vesiculosa and S. baltica, and Pseudomonas syringae.</title>
        <authorList>
            <person name="Gurung A."/>
            <person name="Maclea K.S."/>
        </authorList>
    </citation>
    <scope>NUCLEOTIDE SEQUENCE [LARGE SCALE GENOMIC DNA]</scope>
    <source>
        <strain evidence="11 12">1A</strain>
    </source>
</reference>
<organism evidence="11 12">
    <name type="scientific">Shewanella vesiculosa</name>
    <dbReference type="NCBI Taxonomy" id="518738"/>
    <lineage>
        <taxon>Bacteria</taxon>
        <taxon>Pseudomonadati</taxon>
        <taxon>Pseudomonadota</taxon>
        <taxon>Gammaproteobacteria</taxon>
        <taxon>Alteromonadales</taxon>
        <taxon>Shewanellaceae</taxon>
        <taxon>Shewanella</taxon>
    </lineage>
</organism>
<evidence type="ECO:0000256" key="8">
    <source>
        <dbReference type="HAMAP-Rule" id="MF_00711"/>
    </source>
</evidence>
<protein>
    <recommendedName>
        <fullName evidence="8">Glycine dehydrogenase (decarboxylating)</fullName>
        <ecNumber evidence="8">1.4.4.2</ecNumber>
    </recommendedName>
    <alternativeName>
        <fullName evidence="8">Glycine cleavage system P-protein</fullName>
    </alternativeName>
    <alternativeName>
        <fullName evidence="8">Glycine decarboxylase</fullName>
    </alternativeName>
    <alternativeName>
        <fullName evidence="8">Glycine dehydrogenase (aminomethyl-transferring)</fullName>
    </alternativeName>
</protein>
<dbReference type="InterPro" id="IPR049315">
    <property type="entry name" value="GDC-P_N"/>
</dbReference>
<evidence type="ECO:0000313" key="11">
    <source>
        <dbReference type="EMBL" id="MEO3681385.1"/>
    </source>
</evidence>
<dbReference type="GO" id="GO:0004375">
    <property type="term" value="F:glycine dehydrogenase (decarboxylating) activity"/>
    <property type="evidence" value="ECO:0007669"/>
    <property type="project" value="UniProtKB-EC"/>
</dbReference>
<evidence type="ECO:0000256" key="1">
    <source>
        <dbReference type="ARBA" id="ARBA00001933"/>
    </source>
</evidence>
<dbReference type="Pfam" id="PF21478">
    <property type="entry name" value="GcvP2_C"/>
    <property type="match status" value="1"/>
</dbReference>
<dbReference type="Gene3D" id="3.40.640.10">
    <property type="entry name" value="Type I PLP-dependent aspartate aminotransferase-like (Major domain)"/>
    <property type="match status" value="2"/>
</dbReference>
<dbReference type="InterPro" id="IPR003437">
    <property type="entry name" value="GcvP"/>
</dbReference>
<evidence type="ECO:0000259" key="10">
    <source>
        <dbReference type="Pfam" id="PF21478"/>
    </source>
</evidence>